<dbReference type="SUPFAM" id="SSF81660">
    <property type="entry name" value="Metal cation-transporting ATPase, ATP-binding domain N"/>
    <property type="match status" value="1"/>
</dbReference>
<dbReference type="GO" id="GO:0045332">
    <property type="term" value="P:phospholipid translocation"/>
    <property type="evidence" value="ECO:0007669"/>
    <property type="project" value="TreeGrafter"/>
</dbReference>
<dbReference type="Gene3D" id="3.40.1110.10">
    <property type="entry name" value="Calcium-transporting ATPase, cytoplasmic domain N"/>
    <property type="match status" value="1"/>
</dbReference>
<gene>
    <name evidence="1" type="ORF">SMRZ_LOCUS24853</name>
</gene>
<proteinExistence type="predicted"/>
<accession>A0A183N978</accession>
<reference evidence="1 2" key="1">
    <citation type="submission" date="2018-11" db="EMBL/GenBank/DDBJ databases">
        <authorList>
            <consortium name="Pathogen Informatics"/>
        </authorList>
    </citation>
    <scope>NUCLEOTIDE SEQUENCE [LARGE SCALE GENOMIC DNA]</scope>
    <source>
        <strain evidence="1 2">Zambia</strain>
    </source>
</reference>
<name>A0A183N978_9TREM</name>
<dbReference type="GO" id="GO:0140326">
    <property type="term" value="F:ATPase-coupled intramembrane lipid transporter activity"/>
    <property type="evidence" value="ECO:0007669"/>
    <property type="project" value="TreeGrafter"/>
</dbReference>
<dbReference type="Pfam" id="PF13246">
    <property type="entry name" value="Cation_ATPase"/>
    <property type="match status" value="1"/>
</dbReference>
<dbReference type="AlphaFoldDB" id="A0A183N978"/>
<dbReference type="InterPro" id="IPR023299">
    <property type="entry name" value="ATPase_P-typ_cyto_dom_N"/>
</dbReference>
<evidence type="ECO:0000313" key="2">
    <source>
        <dbReference type="Proteomes" id="UP000277204"/>
    </source>
</evidence>
<dbReference type="PANTHER" id="PTHR24092">
    <property type="entry name" value="PROBABLE PHOSPHOLIPID-TRANSPORTING ATPASE"/>
    <property type="match status" value="1"/>
</dbReference>
<dbReference type="EMBL" id="UZAI01020746">
    <property type="protein sequence ID" value="VDP53000.1"/>
    <property type="molecule type" value="Genomic_DNA"/>
</dbReference>
<organism evidence="1 2">
    <name type="scientific">Schistosoma margrebowiei</name>
    <dbReference type="NCBI Taxonomy" id="48269"/>
    <lineage>
        <taxon>Eukaryota</taxon>
        <taxon>Metazoa</taxon>
        <taxon>Spiralia</taxon>
        <taxon>Lophotrochozoa</taxon>
        <taxon>Platyhelminthes</taxon>
        <taxon>Trematoda</taxon>
        <taxon>Digenea</taxon>
        <taxon>Strigeidida</taxon>
        <taxon>Schistosomatoidea</taxon>
        <taxon>Schistosomatidae</taxon>
        <taxon>Schistosoma</taxon>
    </lineage>
</organism>
<dbReference type="GO" id="GO:0000166">
    <property type="term" value="F:nucleotide binding"/>
    <property type="evidence" value="ECO:0007669"/>
    <property type="project" value="InterPro"/>
</dbReference>
<sequence length="102" mass="11317">MDPKSYHSLCLSGPNTSTIEPYEAALVKAARTMGYVFTTRTPTEVVVKIRGVEKRYGILHVLDFTSFRKRMGVVVREPNGRISVMVKGAICDILKLLSTDNA</sequence>
<dbReference type="GO" id="GO:0005886">
    <property type="term" value="C:plasma membrane"/>
    <property type="evidence" value="ECO:0007669"/>
    <property type="project" value="TreeGrafter"/>
</dbReference>
<keyword evidence="2" id="KW-1185">Reference proteome</keyword>
<dbReference type="Proteomes" id="UP000277204">
    <property type="component" value="Unassembled WGS sequence"/>
</dbReference>
<dbReference type="STRING" id="48269.A0A183N978"/>
<evidence type="ECO:0000313" key="1">
    <source>
        <dbReference type="EMBL" id="VDP53000.1"/>
    </source>
</evidence>
<protein>
    <submittedName>
        <fullName evidence="1">Uncharacterized protein</fullName>
    </submittedName>
</protein>